<evidence type="ECO:0000259" key="3">
    <source>
        <dbReference type="Pfam" id="PF13581"/>
    </source>
</evidence>
<feature type="region of interest" description="Disordered" evidence="2">
    <location>
        <begin position="136"/>
        <end position="170"/>
    </location>
</feature>
<evidence type="ECO:0000313" key="5">
    <source>
        <dbReference type="Proteomes" id="UP000645217"/>
    </source>
</evidence>
<keyword evidence="1" id="KW-0418">Kinase</keyword>
<dbReference type="InterPro" id="IPR036890">
    <property type="entry name" value="HATPase_C_sf"/>
</dbReference>
<dbReference type="EMBL" id="BMNT01000026">
    <property type="protein sequence ID" value="GGK99116.1"/>
    <property type="molecule type" value="Genomic_DNA"/>
</dbReference>
<keyword evidence="5" id="KW-1185">Reference proteome</keyword>
<evidence type="ECO:0000313" key="4">
    <source>
        <dbReference type="EMBL" id="GGK99116.1"/>
    </source>
</evidence>
<name>A0A917RBP7_9ACTN</name>
<dbReference type="InterPro" id="IPR003594">
    <property type="entry name" value="HATPase_dom"/>
</dbReference>
<comment type="caution">
    <text evidence="4">The sequence shown here is derived from an EMBL/GenBank/DDBJ whole genome shotgun (WGS) entry which is preliminary data.</text>
</comment>
<protein>
    <recommendedName>
        <fullName evidence="3">Histidine kinase/HSP90-like ATPase domain-containing protein</fullName>
    </recommendedName>
</protein>
<dbReference type="SUPFAM" id="SSF55874">
    <property type="entry name" value="ATPase domain of HSP90 chaperone/DNA topoisomerase II/histidine kinase"/>
    <property type="match status" value="1"/>
</dbReference>
<gene>
    <name evidence="4" type="ORF">GCM10007964_46520</name>
</gene>
<proteinExistence type="predicted"/>
<accession>A0A917RBP7</accession>
<dbReference type="Gene3D" id="3.30.565.10">
    <property type="entry name" value="Histidine kinase-like ATPase, C-terminal domain"/>
    <property type="match status" value="1"/>
</dbReference>
<dbReference type="AlphaFoldDB" id="A0A917RBP7"/>
<dbReference type="PANTHER" id="PTHR35526">
    <property type="entry name" value="ANTI-SIGMA-F FACTOR RSBW-RELATED"/>
    <property type="match status" value="1"/>
</dbReference>
<evidence type="ECO:0000256" key="1">
    <source>
        <dbReference type="ARBA" id="ARBA00022527"/>
    </source>
</evidence>
<sequence>MGEARRWLRKILDGHPRRDDAVWLLSEAATNSVTHTDSTVVEVTVAITENDDVRIEVADEGAQTTPGIRPHPDGDLAASGRGVQLIRALASQWGFTEDRPRCVVWFVLSRHALGKTRESHGDESRVDQFALAQGAESRGRRLARHMQGRGSAEETEGMSTDDLMELLRSE</sequence>
<keyword evidence="1" id="KW-0723">Serine/threonine-protein kinase</keyword>
<evidence type="ECO:0000256" key="2">
    <source>
        <dbReference type="SAM" id="MobiDB-lite"/>
    </source>
</evidence>
<organism evidence="4 5">
    <name type="scientific">Sphaerisporangium melleum</name>
    <dbReference type="NCBI Taxonomy" id="321316"/>
    <lineage>
        <taxon>Bacteria</taxon>
        <taxon>Bacillati</taxon>
        <taxon>Actinomycetota</taxon>
        <taxon>Actinomycetes</taxon>
        <taxon>Streptosporangiales</taxon>
        <taxon>Streptosporangiaceae</taxon>
        <taxon>Sphaerisporangium</taxon>
    </lineage>
</organism>
<dbReference type="PANTHER" id="PTHR35526:SF3">
    <property type="entry name" value="ANTI-SIGMA-F FACTOR RSBW"/>
    <property type="match status" value="1"/>
</dbReference>
<dbReference type="InterPro" id="IPR050267">
    <property type="entry name" value="Anti-sigma-factor_SerPK"/>
</dbReference>
<keyword evidence="1" id="KW-0808">Transferase</keyword>
<dbReference type="Pfam" id="PF13581">
    <property type="entry name" value="HATPase_c_2"/>
    <property type="match status" value="1"/>
</dbReference>
<dbReference type="GO" id="GO:0004674">
    <property type="term" value="F:protein serine/threonine kinase activity"/>
    <property type="evidence" value="ECO:0007669"/>
    <property type="project" value="UniProtKB-KW"/>
</dbReference>
<reference evidence="4" key="2">
    <citation type="submission" date="2020-09" db="EMBL/GenBank/DDBJ databases">
        <authorList>
            <person name="Sun Q."/>
            <person name="Ohkuma M."/>
        </authorList>
    </citation>
    <scope>NUCLEOTIDE SEQUENCE</scope>
    <source>
        <strain evidence="4">JCM 13064</strain>
    </source>
</reference>
<reference evidence="4" key="1">
    <citation type="journal article" date="2014" name="Int. J. Syst. Evol. Microbiol.">
        <title>Complete genome sequence of Corynebacterium casei LMG S-19264T (=DSM 44701T), isolated from a smear-ripened cheese.</title>
        <authorList>
            <consortium name="US DOE Joint Genome Institute (JGI-PGF)"/>
            <person name="Walter F."/>
            <person name="Albersmeier A."/>
            <person name="Kalinowski J."/>
            <person name="Ruckert C."/>
        </authorList>
    </citation>
    <scope>NUCLEOTIDE SEQUENCE</scope>
    <source>
        <strain evidence="4">JCM 13064</strain>
    </source>
</reference>
<feature type="domain" description="Histidine kinase/HSP90-like ATPase" evidence="3">
    <location>
        <begin position="4"/>
        <end position="99"/>
    </location>
</feature>
<dbReference type="CDD" id="cd16936">
    <property type="entry name" value="HATPase_RsbW-like"/>
    <property type="match status" value="1"/>
</dbReference>
<dbReference type="Proteomes" id="UP000645217">
    <property type="component" value="Unassembled WGS sequence"/>
</dbReference>